<organism evidence="2">
    <name type="scientific">Solanum chacoense</name>
    <name type="common">Chaco potato</name>
    <dbReference type="NCBI Taxonomy" id="4108"/>
    <lineage>
        <taxon>Eukaryota</taxon>
        <taxon>Viridiplantae</taxon>
        <taxon>Streptophyta</taxon>
        <taxon>Embryophyta</taxon>
        <taxon>Tracheophyta</taxon>
        <taxon>Spermatophyta</taxon>
        <taxon>Magnoliopsida</taxon>
        <taxon>eudicotyledons</taxon>
        <taxon>Gunneridae</taxon>
        <taxon>Pentapetalae</taxon>
        <taxon>asterids</taxon>
        <taxon>lamiids</taxon>
        <taxon>Solanales</taxon>
        <taxon>Solanaceae</taxon>
        <taxon>Solanoideae</taxon>
        <taxon>Solaneae</taxon>
        <taxon>Solanum</taxon>
    </lineage>
</organism>
<keyword evidence="1" id="KW-0472">Membrane</keyword>
<evidence type="ECO:0000256" key="1">
    <source>
        <dbReference type="SAM" id="Phobius"/>
    </source>
</evidence>
<dbReference type="AlphaFoldDB" id="A0A0V0HVN3"/>
<proteinExistence type="predicted"/>
<name>A0A0V0HVN3_SOLCH</name>
<evidence type="ECO:0000313" key="2">
    <source>
        <dbReference type="EMBL" id="JAP24399.1"/>
    </source>
</evidence>
<accession>A0A0V0HVN3</accession>
<feature type="transmembrane region" description="Helical" evidence="1">
    <location>
        <begin position="40"/>
        <end position="61"/>
    </location>
</feature>
<sequence>MVCYSSVNYCLRNCKVLFLMLLQRILHPYPSLCPILCEGLAITGVNNFSLTIVFSIFLNILNS</sequence>
<reference evidence="2" key="1">
    <citation type="submission" date="2015-12" db="EMBL/GenBank/DDBJ databases">
        <title>Gene expression during late stages of embryo sac development: a critical building block for successful pollen-pistil interactions.</title>
        <authorList>
            <person name="Liu Y."/>
            <person name="Joly V."/>
            <person name="Sabar M."/>
            <person name="Matton D.P."/>
        </authorList>
    </citation>
    <scope>NUCLEOTIDE SEQUENCE</scope>
</reference>
<protein>
    <submittedName>
        <fullName evidence="2">Putative ovule protein</fullName>
    </submittedName>
</protein>
<keyword evidence="1" id="KW-0812">Transmembrane</keyword>
<keyword evidence="1" id="KW-1133">Transmembrane helix</keyword>
<dbReference type="EMBL" id="GEDG01014428">
    <property type="protein sequence ID" value="JAP24399.1"/>
    <property type="molecule type" value="Transcribed_RNA"/>
</dbReference>